<dbReference type="InterPro" id="IPR002734">
    <property type="entry name" value="RibDG_C"/>
</dbReference>
<dbReference type="InterPro" id="IPR024072">
    <property type="entry name" value="DHFR-like_dom_sf"/>
</dbReference>
<feature type="domain" description="Bacterial bifunctional deaminase-reductase C-terminal" evidence="4">
    <location>
        <begin position="2"/>
        <end position="195"/>
    </location>
</feature>
<dbReference type="KEGG" id="tti:THITH_08010"/>
<gene>
    <name evidence="5" type="ORF">THITH_08010</name>
</gene>
<protein>
    <submittedName>
        <fullName evidence="5">Deaminase</fullName>
    </submittedName>
</protein>
<dbReference type="PANTHER" id="PTHR38011">
    <property type="entry name" value="DIHYDROFOLATE REDUCTASE FAMILY PROTEIN (AFU_ORTHOLOGUE AFUA_8G06820)"/>
    <property type="match status" value="1"/>
</dbReference>
<dbReference type="AlphaFoldDB" id="W0DML3"/>
<dbReference type="EMBL" id="CP007029">
    <property type="protein sequence ID" value="AHE98218.1"/>
    <property type="molecule type" value="Genomic_DNA"/>
</dbReference>
<dbReference type="Pfam" id="PF01872">
    <property type="entry name" value="RibD_C"/>
    <property type="match status" value="1"/>
</dbReference>
<sequence>MIAQLGQTLDGFIATRTGHSRYVTGPEDIRHLHRLRALVDAVVVGAGTVVADDPLLTVREVVGPNPVRVIVDPSGRVDPRARVFRNTDARTLWLRSAQRPMPAPVPPPVEVVALEEREQGGFAPVDILRLLAARGLSRVLVEGGGITVSRFLAAGVLDRLHVTVAPMVLGSGRASLTLPPVDRLDQALRLRCRHFLLGDDMLFDLELHS</sequence>
<proteinExistence type="predicted"/>
<dbReference type="HOGENOM" id="CLU_036590_4_0_6"/>
<name>W0DML3_9GAMM</name>
<evidence type="ECO:0000256" key="1">
    <source>
        <dbReference type="ARBA" id="ARBA00005104"/>
    </source>
</evidence>
<dbReference type="GO" id="GO:0009231">
    <property type="term" value="P:riboflavin biosynthetic process"/>
    <property type="evidence" value="ECO:0007669"/>
    <property type="project" value="InterPro"/>
</dbReference>
<evidence type="ECO:0000259" key="4">
    <source>
        <dbReference type="Pfam" id="PF01872"/>
    </source>
</evidence>
<keyword evidence="6" id="KW-1185">Reference proteome</keyword>
<dbReference type="Proteomes" id="UP000005289">
    <property type="component" value="Chromosome"/>
</dbReference>
<evidence type="ECO:0000313" key="5">
    <source>
        <dbReference type="EMBL" id="AHE98218.1"/>
    </source>
</evidence>
<organism evidence="5 6">
    <name type="scientific">Thioalkalivibrio paradoxus ARh 1</name>
    <dbReference type="NCBI Taxonomy" id="713585"/>
    <lineage>
        <taxon>Bacteria</taxon>
        <taxon>Pseudomonadati</taxon>
        <taxon>Pseudomonadota</taxon>
        <taxon>Gammaproteobacteria</taxon>
        <taxon>Chromatiales</taxon>
        <taxon>Ectothiorhodospiraceae</taxon>
        <taxon>Thioalkalivibrio</taxon>
    </lineage>
</organism>
<accession>W0DML3</accession>
<dbReference type="STRING" id="713585.THITH_08010"/>
<dbReference type="Gene3D" id="3.40.430.10">
    <property type="entry name" value="Dihydrofolate Reductase, subunit A"/>
    <property type="match status" value="1"/>
</dbReference>
<evidence type="ECO:0000256" key="3">
    <source>
        <dbReference type="ARBA" id="ARBA00023002"/>
    </source>
</evidence>
<dbReference type="GO" id="GO:0008703">
    <property type="term" value="F:5-amino-6-(5-phosphoribosylamino)uracil reductase activity"/>
    <property type="evidence" value="ECO:0007669"/>
    <property type="project" value="InterPro"/>
</dbReference>
<comment type="pathway">
    <text evidence="1">Cofactor biosynthesis; riboflavin biosynthesis.</text>
</comment>
<dbReference type="PANTHER" id="PTHR38011:SF7">
    <property type="entry name" value="2,5-DIAMINO-6-RIBOSYLAMINO-4(3H)-PYRIMIDINONE 5'-PHOSPHATE REDUCTASE"/>
    <property type="match status" value="1"/>
</dbReference>
<keyword evidence="3" id="KW-0560">Oxidoreductase</keyword>
<evidence type="ECO:0000313" key="6">
    <source>
        <dbReference type="Proteomes" id="UP000005289"/>
    </source>
</evidence>
<evidence type="ECO:0000256" key="2">
    <source>
        <dbReference type="ARBA" id="ARBA00022857"/>
    </source>
</evidence>
<dbReference type="SUPFAM" id="SSF53597">
    <property type="entry name" value="Dihydrofolate reductase-like"/>
    <property type="match status" value="1"/>
</dbReference>
<reference evidence="5 6" key="1">
    <citation type="submission" date="2013-12" db="EMBL/GenBank/DDBJ databases">
        <authorList>
            <consortium name="DOE Joint Genome Institute"/>
            <person name="Muyzer G."/>
            <person name="Huntemann M."/>
            <person name="Han J."/>
            <person name="Chen A."/>
            <person name="Kyrpides N."/>
            <person name="Mavromatis K."/>
            <person name="Markowitz V."/>
            <person name="Palaniappan K."/>
            <person name="Ivanova N."/>
            <person name="Schaumberg A."/>
            <person name="Pati A."/>
            <person name="Liolios K."/>
            <person name="Nordberg H.P."/>
            <person name="Cantor M.N."/>
            <person name="Hua S.X."/>
            <person name="Woyke T."/>
        </authorList>
    </citation>
    <scope>NUCLEOTIDE SEQUENCE [LARGE SCALE GENOMIC DNA]</scope>
    <source>
        <strain evidence="5 6">ARh 1</strain>
    </source>
</reference>
<keyword evidence="2" id="KW-0521">NADP</keyword>
<dbReference type="InterPro" id="IPR050765">
    <property type="entry name" value="Riboflavin_Biosynth_HTPR"/>
</dbReference>